<sequence length="206" mass="22824">MTMLRVLTCATFLLVLPISTEGQARLPSPRGEATTQIGGSYDTNGAYQGGFWIVVDYGRPILRGRENMFGSGATYGDGFLLGAPNWRIGANLSTRFHAGTDLMFGDQRLPAGEYSIFADLAEGEWVLIFSTWGVKQTFQENNPNALWGSYGYTNERDVLRTTMDVQTIPRSADQLIITFTDMSQEGGDFTIWFDDQMASVPFTIAR</sequence>
<dbReference type="AlphaFoldDB" id="A0A381NQC7"/>
<dbReference type="Pfam" id="PF11138">
    <property type="entry name" value="DUF2911"/>
    <property type="match status" value="1"/>
</dbReference>
<organism evidence="1">
    <name type="scientific">marine metagenome</name>
    <dbReference type="NCBI Taxonomy" id="408172"/>
    <lineage>
        <taxon>unclassified sequences</taxon>
        <taxon>metagenomes</taxon>
        <taxon>ecological metagenomes</taxon>
    </lineage>
</organism>
<evidence type="ECO:0008006" key="2">
    <source>
        <dbReference type="Google" id="ProtNLM"/>
    </source>
</evidence>
<evidence type="ECO:0000313" key="1">
    <source>
        <dbReference type="EMBL" id="SUZ56785.1"/>
    </source>
</evidence>
<dbReference type="InterPro" id="IPR021314">
    <property type="entry name" value="DUF2911"/>
</dbReference>
<gene>
    <name evidence="1" type="ORF">METZ01_LOCUS9639</name>
</gene>
<reference evidence="1" key="1">
    <citation type="submission" date="2018-05" db="EMBL/GenBank/DDBJ databases">
        <authorList>
            <person name="Lanie J.A."/>
            <person name="Ng W.-L."/>
            <person name="Kazmierczak K.M."/>
            <person name="Andrzejewski T.M."/>
            <person name="Davidsen T.M."/>
            <person name="Wayne K.J."/>
            <person name="Tettelin H."/>
            <person name="Glass J.I."/>
            <person name="Rusch D."/>
            <person name="Podicherti R."/>
            <person name="Tsui H.-C.T."/>
            <person name="Winkler M.E."/>
        </authorList>
    </citation>
    <scope>NUCLEOTIDE SEQUENCE</scope>
</reference>
<name>A0A381NQC7_9ZZZZ</name>
<proteinExistence type="predicted"/>
<protein>
    <recommendedName>
        <fullName evidence="2">DUF2911 domain-containing protein</fullName>
    </recommendedName>
</protein>
<accession>A0A381NQC7</accession>
<dbReference type="EMBL" id="UINC01000523">
    <property type="protein sequence ID" value="SUZ56785.1"/>
    <property type="molecule type" value="Genomic_DNA"/>
</dbReference>